<dbReference type="GO" id="GO:0005509">
    <property type="term" value="F:calcium ion binding"/>
    <property type="evidence" value="ECO:0007669"/>
    <property type="project" value="InterPro"/>
</dbReference>
<evidence type="ECO:0000313" key="4">
    <source>
        <dbReference type="EMBL" id="CAI2359578.1"/>
    </source>
</evidence>
<reference evidence="4" key="1">
    <citation type="submission" date="2023-07" db="EMBL/GenBank/DDBJ databases">
        <authorList>
            <consortium name="AG Swart"/>
            <person name="Singh M."/>
            <person name="Singh A."/>
            <person name="Seah K."/>
            <person name="Emmerich C."/>
        </authorList>
    </citation>
    <scope>NUCLEOTIDE SEQUENCE</scope>
    <source>
        <strain evidence="4">DP1</strain>
    </source>
</reference>
<keyword evidence="1" id="KW-0106">Calcium</keyword>
<organism evidence="4 5">
    <name type="scientific">Euplotes crassus</name>
    <dbReference type="NCBI Taxonomy" id="5936"/>
    <lineage>
        <taxon>Eukaryota</taxon>
        <taxon>Sar</taxon>
        <taxon>Alveolata</taxon>
        <taxon>Ciliophora</taxon>
        <taxon>Intramacronucleata</taxon>
        <taxon>Spirotrichea</taxon>
        <taxon>Hypotrichia</taxon>
        <taxon>Euplotida</taxon>
        <taxon>Euplotidae</taxon>
        <taxon>Moneuplotes</taxon>
    </lineage>
</organism>
<dbReference type="AlphaFoldDB" id="A0AAD1X1G7"/>
<keyword evidence="5" id="KW-1185">Reference proteome</keyword>
<evidence type="ECO:0000256" key="1">
    <source>
        <dbReference type="ARBA" id="ARBA00022837"/>
    </source>
</evidence>
<name>A0AAD1X1G7_EUPCR</name>
<dbReference type="EMBL" id="CAMPGE010000819">
    <property type="protein sequence ID" value="CAI2359578.1"/>
    <property type="molecule type" value="Genomic_DNA"/>
</dbReference>
<dbReference type="PROSITE" id="PS00018">
    <property type="entry name" value="EF_HAND_1"/>
    <property type="match status" value="1"/>
</dbReference>
<gene>
    <name evidence="4" type="ORF">ECRASSUSDP1_LOCUS870</name>
</gene>
<sequence length="619" mass="72382">MLGSKKLRNFDKNDSFNQSYKNRIFETRLPTAKEGVNKRRMFSRENSRQNDSFEKIGFNRLRQNQFKSPMLRVNKKLANNLMMRNMRKINKNPRGITSMKIHKAARITVQKQANILVDNSERNINEFKRAFCDIHLMSDQNRDIINVNNLKIDKNDLKSYLAKRYPKRVADYIFTQVAFNSNYMKFPEYCNEISKLSQMSQKGKLKLAFHIFDRDSDGKITCEDILSFMEDLKESDWLVLEDCHKIAKILNDKREGLFEKKPISVLKKLNANNLQQNFANRRKSRKSSAIYSENEQSDNSHDEFPLKKVQTKRINHEYQNLKIENQRKTAVSNPYMMGQGAKQFLNQRTISSMQKKAKALRINDQISEFPYSPAQKTAKHKLKSKASSYYPQNSGKNSSMLSAVGADDDKTPTGHRSEVHPSLQNSNNRRGITPKPPQNNRLVNTKFLSFVFNLHESQYIEEKVNGNLKCIDNTLHAIELSSICKKKEATSLTVNLRDCFKKYIHMKFPLDFLSFEDFCCIKFERVYPHIIYDIINYLGGIIELSKSDQSSKIDEKYKNMVTKQMYSQEIMDDVKFIKRRKYDYIEIQKHIKNLNHDIDGLVKKIDISTFLNACENSRG</sequence>
<dbReference type="InterPro" id="IPR011992">
    <property type="entry name" value="EF-hand-dom_pair"/>
</dbReference>
<feature type="region of interest" description="Disordered" evidence="2">
    <location>
        <begin position="371"/>
        <end position="438"/>
    </location>
</feature>
<accession>A0AAD1X1G7</accession>
<feature type="compositionally biased region" description="Basic and acidic residues" evidence="2">
    <location>
        <begin position="407"/>
        <end position="419"/>
    </location>
</feature>
<dbReference type="Proteomes" id="UP001295684">
    <property type="component" value="Unassembled WGS sequence"/>
</dbReference>
<proteinExistence type="predicted"/>
<evidence type="ECO:0000256" key="2">
    <source>
        <dbReference type="SAM" id="MobiDB-lite"/>
    </source>
</evidence>
<dbReference type="Gene3D" id="1.10.238.10">
    <property type="entry name" value="EF-hand"/>
    <property type="match status" value="1"/>
</dbReference>
<protein>
    <recommendedName>
        <fullName evidence="3">EF-hand domain-containing protein</fullName>
    </recommendedName>
</protein>
<comment type="caution">
    <text evidence="4">The sequence shown here is derived from an EMBL/GenBank/DDBJ whole genome shotgun (WGS) entry which is preliminary data.</text>
</comment>
<dbReference type="InterPro" id="IPR002048">
    <property type="entry name" value="EF_hand_dom"/>
</dbReference>
<dbReference type="SUPFAM" id="SSF47473">
    <property type="entry name" value="EF-hand"/>
    <property type="match status" value="1"/>
</dbReference>
<evidence type="ECO:0000259" key="3">
    <source>
        <dbReference type="PROSITE" id="PS50222"/>
    </source>
</evidence>
<feature type="region of interest" description="Disordered" evidence="2">
    <location>
        <begin position="278"/>
        <end position="305"/>
    </location>
</feature>
<feature type="compositionally biased region" description="Polar residues" evidence="2">
    <location>
        <begin position="385"/>
        <end position="401"/>
    </location>
</feature>
<feature type="domain" description="EF-hand" evidence="3">
    <location>
        <begin position="200"/>
        <end position="235"/>
    </location>
</feature>
<evidence type="ECO:0000313" key="5">
    <source>
        <dbReference type="Proteomes" id="UP001295684"/>
    </source>
</evidence>
<dbReference type="InterPro" id="IPR018247">
    <property type="entry name" value="EF_Hand_1_Ca_BS"/>
</dbReference>
<dbReference type="PROSITE" id="PS50222">
    <property type="entry name" value="EF_HAND_2"/>
    <property type="match status" value="1"/>
</dbReference>